<dbReference type="InterPro" id="IPR050088">
    <property type="entry name" value="IspD/TarI_cytidylyltransf_bact"/>
</dbReference>
<evidence type="ECO:0000256" key="4">
    <source>
        <dbReference type="ARBA" id="ARBA00022679"/>
    </source>
</evidence>
<evidence type="ECO:0000313" key="9">
    <source>
        <dbReference type="Proteomes" id="UP001138802"/>
    </source>
</evidence>
<dbReference type="SUPFAM" id="SSF53448">
    <property type="entry name" value="Nucleotide-diphospho-sugar transferases"/>
    <property type="match status" value="1"/>
</dbReference>
<evidence type="ECO:0000256" key="1">
    <source>
        <dbReference type="ARBA" id="ARBA00001282"/>
    </source>
</evidence>
<dbReference type="CDD" id="cd02516">
    <property type="entry name" value="CDP-ME_synthetase"/>
    <property type="match status" value="1"/>
</dbReference>
<dbReference type="InterPro" id="IPR034683">
    <property type="entry name" value="IspD/TarI"/>
</dbReference>
<reference evidence="8 9" key="1">
    <citation type="journal article" date="2020" name="Microorganisms">
        <title>Osmotic Adaptation and Compatible Solute Biosynthesis of Phototrophic Bacteria as Revealed from Genome Analyses.</title>
        <authorList>
            <person name="Imhoff J.F."/>
            <person name="Rahn T."/>
            <person name="Kunzel S."/>
            <person name="Keller A."/>
            <person name="Neulinger S.C."/>
        </authorList>
    </citation>
    <scope>NUCLEOTIDE SEQUENCE [LARGE SCALE GENOMIC DNA]</scope>
    <source>
        <strain evidence="8 9">DSM 21303</strain>
    </source>
</reference>
<comment type="caution">
    <text evidence="8">The sequence shown here is derived from an EMBL/GenBank/DDBJ whole genome shotgun (WGS) entry which is preliminary data.</text>
</comment>
<dbReference type="PANTHER" id="PTHR32125:SF4">
    <property type="entry name" value="2-C-METHYL-D-ERYTHRITOL 4-PHOSPHATE CYTIDYLYLTRANSFERASE, CHLOROPLASTIC"/>
    <property type="match status" value="1"/>
</dbReference>
<dbReference type="AlphaFoldDB" id="A0A9X0WKX6"/>
<evidence type="ECO:0000256" key="6">
    <source>
        <dbReference type="ARBA" id="ARBA00023229"/>
    </source>
</evidence>
<dbReference type="RefSeq" id="WP_200389080.1">
    <property type="nucleotide sequence ID" value="NZ_NRSD01000022.1"/>
</dbReference>
<dbReference type="InterPro" id="IPR001228">
    <property type="entry name" value="IspD"/>
</dbReference>
<organism evidence="8 9">
    <name type="scientific">Thiocapsa imhoffii</name>
    <dbReference type="NCBI Taxonomy" id="382777"/>
    <lineage>
        <taxon>Bacteria</taxon>
        <taxon>Pseudomonadati</taxon>
        <taxon>Pseudomonadota</taxon>
        <taxon>Gammaproteobacteria</taxon>
        <taxon>Chromatiales</taxon>
        <taxon>Chromatiaceae</taxon>
        <taxon>Thiocapsa</taxon>
    </lineage>
</organism>
<dbReference type="GO" id="GO:0050518">
    <property type="term" value="F:2-C-methyl-D-erythritol 4-phosphate cytidylyltransferase activity"/>
    <property type="evidence" value="ECO:0007669"/>
    <property type="project" value="UniProtKB-UniRule"/>
</dbReference>
<keyword evidence="6 7" id="KW-0414">Isoprene biosynthesis</keyword>
<dbReference type="EC" id="2.7.7.60" evidence="7"/>
<gene>
    <name evidence="7" type="primary">ispD</name>
    <name evidence="8" type="ORF">CKO25_16775</name>
</gene>
<keyword evidence="5 7" id="KW-0548">Nucleotidyltransferase</keyword>
<dbReference type="EMBL" id="NRSD01000022">
    <property type="protein sequence ID" value="MBK1646269.1"/>
    <property type="molecule type" value="Genomic_DNA"/>
</dbReference>
<dbReference type="GO" id="GO:0019288">
    <property type="term" value="P:isopentenyl diphosphate biosynthetic process, methylerythritol 4-phosphate pathway"/>
    <property type="evidence" value="ECO:0007669"/>
    <property type="project" value="UniProtKB-UniRule"/>
</dbReference>
<sequence length="239" mass="26380">MSQEPRFWVVLPAAGVGRRMGSRVPKQYLDLAGRAVIDHTLDLFVADARIAGIALALDPSDRYWEATEYALHPKVRRVDGGAERCLSVLNALEWLLGTASSHDWVLVHDAARPCLRVTDLNRLIDVLREDAVGGLLGIPVRDTMKRARADAPDQVGETVDRAALWHAFTPQMFRLGHLHAALRAALARAELVTDDASAIEQAGHAPRLIEGHADNIKITRAEDLPLARFYLQQQGRLAE</sequence>
<feature type="site" description="Transition state stabilizer" evidence="7">
    <location>
        <position position="26"/>
    </location>
</feature>
<protein>
    <recommendedName>
        <fullName evidence="7">2-C-methyl-D-erythritol 4-phosphate cytidylyltransferase</fullName>
        <ecNumber evidence="7">2.7.7.60</ecNumber>
    </recommendedName>
    <alternativeName>
        <fullName evidence="7">4-diphosphocytidyl-2C-methyl-D-erythritol synthase</fullName>
    </alternativeName>
    <alternativeName>
        <fullName evidence="7">MEP cytidylyltransferase</fullName>
        <shortName evidence="7">MCT</shortName>
    </alternativeName>
</protein>
<keyword evidence="9" id="KW-1185">Reference proteome</keyword>
<dbReference type="Gene3D" id="3.90.550.10">
    <property type="entry name" value="Spore Coat Polysaccharide Biosynthesis Protein SpsA, Chain A"/>
    <property type="match status" value="1"/>
</dbReference>
<evidence type="ECO:0000256" key="7">
    <source>
        <dbReference type="HAMAP-Rule" id="MF_00108"/>
    </source>
</evidence>
<comment type="function">
    <text evidence="7">Catalyzes the formation of 4-diphosphocytidyl-2-C-methyl-D-erythritol from CTP and 2-C-methyl-D-erythritol 4-phosphate (MEP).</text>
</comment>
<dbReference type="Pfam" id="PF01128">
    <property type="entry name" value="IspD"/>
    <property type="match status" value="1"/>
</dbReference>
<dbReference type="InterPro" id="IPR029044">
    <property type="entry name" value="Nucleotide-diphossugar_trans"/>
</dbReference>
<dbReference type="InterPro" id="IPR018294">
    <property type="entry name" value="ISPD_synthase_CS"/>
</dbReference>
<evidence type="ECO:0000256" key="3">
    <source>
        <dbReference type="ARBA" id="ARBA00009789"/>
    </source>
</evidence>
<dbReference type="HAMAP" id="MF_00108">
    <property type="entry name" value="IspD"/>
    <property type="match status" value="1"/>
</dbReference>
<comment type="catalytic activity">
    <reaction evidence="1 7">
        <text>2-C-methyl-D-erythritol 4-phosphate + CTP + H(+) = 4-CDP-2-C-methyl-D-erythritol + diphosphate</text>
        <dbReference type="Rhea" id="RHEA:13429"/>
        <dbReference type="ChEBI" id="CHEBI:15378"/>
        <dbReference type="ChEBI" id="CHEBI:33019"/>
        <dbReference type="ChEBI" id="CHEBI:37563"/>
        <dbReference type="ChEBI" id="CHEBI:57823"/>
        <dbReference type="ChEBI" id="CHEBI:58262"/>
        <dbReference type="EC" id="2.7.7.60"/>
    </reaction>
</comment>
<feature type="site" description="Transition state stabilizer" evidence="7">
    <location>
        <position position="19"/>
    </location>
</feature>
<dbReference type="Proteomes" id="UP001138802">
    <property type="component" value="Unassembled WGS sequence"/>
</dbReference>
<evidence type="ECO:0000256" key="2">
    <source>
        <dbReference type="ARBA" id="ARBA00004787"/>
    </source>
</evidence>
<evidence type="ECO:0000313" key="8">
    <source>
        <dbReference type="EMBL" id="MBK1646269.1"/>
    </source>
</evidence>
<dbReference type="PROSITE" id="PS01295">
    <property type="entry name" value="ISPD"/>
    <property type="match status" value="1"/>
</dbReference>
<evidence type="ECO:0000256" key="5">
    <source>
        <dbReference type="ARBA" id="ARBA00022695"/>
    </source>
</evidence>
<dbReference type="FunFam" id="3.90.550.10:FF:000003">
    <property type="entry name" value="2-C-methyl-D-erythritol 4-phosphate cytidylyltransferase"/>
    <property type="match status" value="1"/>
</dbReference>
<comment type="pathway">
    <text evidence="2 7">Isoprenoid biosynthesis; isopentenyl diphosphate biosynthesis via DXP pathway; isopentenyl diphosphate from 1-deoxy-D-xylulose 5-phosphate: step 2/6.</text>
</comment>
<comment type="similarity">
    <text evidence="3 7">Belongs to the IspD/TarI cytidylyltransferase family. IspD subfamily.</text>
</comment>
<feature type="site" description="Positions MEP for the nucleophilic attack" evidence="7">
    <location>
        <position position="161"/>
    </location>
</feature>
<feature type="site" description="Positions MEP for the nucleophilic attack" evidence="7">
    <location>
        <position position="217"/>
    </location>
</feature>
<keyword evidence="4 7" id="KW-0808">Transferase</keyword>
<accession>A0A9X0WKX6</accession>
<dbReference type="NCBIfam" id="TIGR00453">
    <property type="entry name" value="ispD"/>
    <property type="match status" value="1"/>
</dbReference>
<name>A0A9X0WKX6_9GAMM</name>
<proteinExistence type="inferred from homology"/>
<dbReference type="PANTHER" id="PTHR32125">
    <property type="entry name" value="2-C-METHYL-D-ERYTHRITOL 4-PHOSPHATE CYTIDYLYLTRANSFERASE, CHLOROPLASTIC"/>
    <property type="match status" value="1"/>
</dbReference>